<protein>
    <submittedName>
        <fullName evidence="1">Uncharacterized protein</fullName>
    </submittedName>
</protein>
<evidence type="ECO:0000313" key="2">
    <source>
        <dbReference type="Proteomes" id="UP001172386"/>
    </source>
</evidence>
<gene>
    <name evidence="1" type="ORF">H2198_007363</name>
</gene>
<evidence type="ECO:0000313" key="1">
    <source>
        <dbReference type="EMBL" id="KAJ9653467.1"/>
    </source>
</evidence>
<name>A0ACC3A0F0_9EURO</name>
<proteinExistence type="predicted"/>
<accession>A0ACC3A0F0</accession>
<comment type="caution">
    <text evidence="1">The sequence shown here is derived from an EMBL/GenBank/DDBJ whole genome shotgun (WGS) entry which is preliminary data.</text>
</comment>
<organism evidence="1 2">
    <name type="scientific">Neophaeococcomyces mojaviensis</name>
    <dbReference type="NCBI Taxonomy" id="3383035"/>
    <lineage>
        <taxon>Eukaryota</taxon>
        <taxon>Fungi</taxon>
        <taxon>Dikarya</taxon>
        <taxon>Ascomycota</taxon>
        <taxon>Pezizomycotina</taxon>
        <taxon>Eurotiomycetes</taxon>
        <taxon>Chaetothyriomycetidae</taxon>
        <taxon>Chaetothyriales</taxon>
        <taxon>Chaetothyriales incertae sedis</taxon>
        <taxon>Neophaeococcomyces</taxon>
    </lineage>
</organism>
<dbReference type="Proteomes" id="UP001172386">
    <property type="component" value="Unassembled WGS sequence"/>
</dbReference>
<keyword evidence="2" id="KW-1185">Reference proteome</keyword>
<reference evidence="1" key="1">
    <citation type="submission" date="2022-10" db="EMBL/GenBank/DDBJ databases">
        <title>Culturing micro-colonial fungi from biological soil crusts in the Mojave desert and describing Neophaeococcomyces mojavensis, and introducing the new genera and species Taxawa tesnikishii.</title>
        <authorList>
            <person name="Kurbessoian T."/>
            <person name="Stajich J.E."/>
        </authorList>
    </citation>
    <scope>NUCLEOTIDE SEQUENCE</scope>
    <source>
        <strain evidence="1">JES_112</strain>
    </source>
</reference>
<sequence>MASEDITQALESARLELEYERALQGAERIYEDERARVLRVQLLLLEGENDEAREQLEKDQDELQRSEDVAQDLHDRFADLEEQYEHAQAELKACMRDIDQYQAEINALNASSSDTNKILTEKLALSRELNALKPELDHLRSQVASQEKILADKLSLQRELNTAQLELENEKKTVQRLKQRSNSGDAVLAEEVEDLKKELAEEKKATQKLKKQTAKRANEKSTADAALVDELETLRQELVEAQQKLQKAEGRAAQPLAATTDPSEIEELRKELAKAQKNVQKAERDNLKKSTEWSTQKETLESKLDAFRTKLRTTKEQLKEAQDELERREAAKFAESAKLTAARMQGRHQQTVTATTEVQPQLGVSANPRKRNVARFDPDMTIGTPGHAAVKKPRTTMSIVRDKSTFSITPFLNRTQSILPDSPAEDVHEKIDEAINTTINELAEEAEKESSTQKATQKGIEKKPQTQKDSKKASVAGKKLPEPNPTSTALSKSTASLKETAAPRGNKSAKEPSLSKVIEEEGCDSENQPQEASTNPQAAGTTDPNAAPATKKKKLLGGPRNIFDDDEVDGLKKKVTLGGPRLGKVSLGGFNRAKPKMLAEFSPLKKDRRVPGNMTTMIEA</sequence>
<dbReference type="EMBL" id="JAPDRQ010000153">
    <property type="protein sequence ID" value="KAJ9653467.1"/>
    <property type="molecule type" value="Genomic_DNA"/>
</dbReference>